<dbReference type="Proteomes" id="UP000518752">
    <property type="component" value="Unassembled WGS sequence"/>
</dbReference>
<evidence type="ECO:0000256" key="3">
    <source>
        <dbReference type="ARBA" id="ARBA00022692"/>
    </source>
</evidence>
<feature type="compositionally biased region" description="Polar residues" evidence="6">
    <location>
        <begin position="13"/>
        <end position="29"/>
    </location>
</feature>
<comment type="similarity">
    <text evidence="2">Belongs to the major facilitator superfamily. Proton-dependent oligopeptide transporter (POT/PTR) (TC 2.A.17) family.</text>
</comment>
<evidence type="ECO:0000256" key="6">
    <source>
        <dbReference type="SAM" id="MobiDB-lite"/>
    </source>
</evidence>
<dbReference type="InterPro" id="IPR000109">
    <property type="entry name" value="POT_fam"/>
</dbReference>
<comment type="caution">
    <text evidence="8">The sequence shown here is derived from an EMBL/GenBank/DDBJ whole genome shotgun (WGS) entry which is preliminary data.</text>
</comment>
<evidence type="ECO:0000256" key="2">
    <source>
        <dbReference type="ARBA" id="ARBA00005982"/>
    </source>
</evidence>
<reference evidence="8 9" key="1">
    <citation type="journal article" date="2020" name="ISME J.">
        <title>Uncovering the hidden diversity of litter-decomposition mechanisms in mushroom-forming fungi.</title>
        <authorList>
            <person name="Floudas D."/>
            <person name="Bentzer J."/>
            <person name="Ahren D."/>
            <person name="Johansson T."/>
            <person name="Persson P."/>
            <person name="Tunlid A."/>
        </authorList>
    </citation>
    <scope>NUCLEOTIDE SEQUENCE [LARGE SCALE GENOMIC DNA]</scope>
    <source>
        <strain evidence="8 9">CBS 406.79</strain>
    </source>
</reference>
<evidence type="ECO:0000256" key="4">
    <source>
        <dbReference type="ARBA" id="ARBA00022989"/>
    </source>
</evidence>
<dbReference type="Gene3D" id="1.20.1250.20">
    <property type="entry name" value="MFS general substrate transporter like domains"/>
    <property type="match status" value="1"/>
</dbReference>
<keyword evidence="4 7" id="KW-1133">Transmembrane helix</keyword>
<dbReference type="AlphaFoldDB" id="A0A8H5FS57"/>
<dbReference type="OrthoDB" id="8904098at2759"/>
<evidence type="ECO:0000313" key="9">
    <source>
        <dbReference type="Proteomes" id="UP000518752"/>
    </source>
</evidence>
<accession>A0A8H5FS57</accession>
<keyword evidence="5 7" id="KW-0472">Membrane</keyword>
<feature type="region of interest" description="Disordered" evidence="6">
    <location>
        <begin position="1"/>
        <end position="33"/>
    </location>
</feature>
<feature type="transmembrane region" description="Helical" evidence="7">
    <location>
        <begin position="133"/>
        <end position="156"/>
    </location>
</feature>
<dbReference type="GO" id="GO:0016020">
    <property type="term" value="C:membrane"/>
    <property type="evidence" value="ECO:0007669"/>
    <property type="project" value="UniProtKB-SubCell"/>
</dbReference>
<feature type="transmembrane region" description="Helical" evidence="7">
    <location>
        <begin position="162"/>
        <end position="179"/>
    </location>
</feature>
<proteinExistence type="inferred from homology"/>
<evidence type="ECO:0000256" key="5">
    <source>
        <dbReference type="ARBA" id="ARBA00023136"/>
    </source>
</evidence>
<dbReference type="SUPFAM" id="SSF103473">
    <property type="entry name" value="MFS general substrate transporter"/>
    <property type="match status" value="1"/>
</dbReference>
<dbReference type="EMBL" id="JAACJN010000333">
    <property type="protein sequence ID" value="KAF5347650.1"/>
    <property type="molecule type" value="Genomic_DNA"/>
</dbReference>
<comment type="subcellular location">
    <subcellularLocation>
        <location evidence="1">Membrane</location>
        <topology evidence="1">Multi-pass membrane protein</topology>
    </subcellularLocation>
</comment>
<name>A0A8H5FS57_9AGAR</name>
<sequence length="224" mass="24100">MADIEAEDEKSSRITVSDQPDSEGQSSPTEQERATLRRVSDAIPWNAFLIALVELAERFSFYGCSVVFTNFIQQPLPPGSTTGAGFAKGQSGALGLGQRASTGLTTFYQFWCYVTPILGAYIADAHLGRYNTICVAVVITLIGHILLVISAVPSVIQESGAIGAFSVALIVMGLGTGMFKSNISPLIAEQYRGTKLFVKTTRRGERVIVDPALTVARIYMEKLG</sequence>
<organism evidence="8 9">
    <name type="scientific">Collybiopsis confluens</name>
    <dbReference type="NCBI Taxonomy" id="2823264"/>
    <lineage>
        <taxon>Eukaryota</taxon>
        <taxon>Fungi</taxon>
        <taxon>Dikarya</taxon>
        <taxon>Basidiomycota</taxon>
        <taxon>Agaricomycotina</taxon>
        <taxon>Agaricomycetes</taxon>
        <taxon>Agaricomycetidae</taxon>
        <taxon>Agaricales</taxon>
        <taxon>Marasmiineae</taxon>
        <taxon>Omphalotaceae</taxon>
        <taxon>Collybiopsis</taxon>
    </lineage>
</organism>
<protein>
    <submittedName>
        <fullName evidence="8">Uncharacterized protein</fullName>
    </submittedName>
</protein>
<keyword evidence="3 7" id="KW-0812">Transmembrane</keyword>
<evidence type="ECO:0000256" key="7">
    <source>
        <dbReference type="SAM" id="Phobius"/>
    </source>
</evidence>
<dbReference type="PANTHER" id="PTHR11654">
    <property type="entry name" value="OLIGOPEPTIDE TRANSPORTER-RELATED"/>
    <property type="match status" value="1"/>
</dbReference>
<evidence type="ECO:0000313" key="8">
    <source>
        <dbReference type="EMBL" id="KAF5347650.1"/>
    </source>
</evidence>
<dbReference type="GO" id="GO:0022857">
    <property type="term" value="F:transmembrane transporter activity"/>
    <property type="evidence" value="ECO:0007669"/>
    <property type="project" value="InterPro"/>
</dbReference>
<dbReference type="Pfam" id="PF00854">
    <property type="entry name" value="PTR2"/>
    <property type="match status" value="1"/>
</dbReference>
<dbReference type="InterPro" id="IPR036259">
    <property type="entry name" value="MFS_trans_sf"/>
</dbReference>
<evidence type="ECO:0000256" key="1">
    <source>
        <dbReference type="ARBA" id="ARBA00004141"/>
    </source>
</evidence>
<gene>
    <name evidence="8" type="ORF">D9757_013364</name>
</gene>
<keyword evidence="9" id="KW-1185">Reference proteome</keyword>